<evidence type="ECO:0000313" key="3">
    <source>
        <dbReference type="Proteomes" id="UP000620046"/>
    </source>
</evidence>
<keyword evidence="1" id="KW-0472">Membrane</keyword>
<sequence length="82" mass="8776">MAATFTWLIVIVDSVTAIVFLRIGHVTAYRALTITGAALMGATVFVLSANLFDNSDLASWGYVLGGVACFIGLWLIARPSKR</sequence>
<dbReference type="EMBL" id="BMJA01000006">
    <property type="protein sequence ID" value="GGA51030.1"/>
    <property type="molecule type" value="Genomic_DNA"/>
</dbReference>
<proteinExistence type="predicted"/>
<dbReference type="RefSeq" id="WP_188798166.1">
    <property type="nucleotide sequence ID" value="NZ_BMJA01000006.1"/>
</dbReference>
<keyword evidence="3" id="KW-1185">Reference proteome</keyword>
<accession>A0ABQ1GW20</accession>
<evidence type="ECO:0000256" key="1">
    <source>
        <dbReference type="SAM" id="Phobius"/>
    </source>
</evidence>
<reference evidence="3" key="1">
    <citation type="journal article" date="2019" name="Int. J. Syst. Evol. Microbiol.">
        <title>The Global Catalogue of Microorganisms (GCM) 10K type strain sequencing project: providing services to taxonomists for standard genome sequencing and annotation.</title>
        <authorList>
            <consortium name="The Broad Institute Genomics Platform"/>
            <consortium name="The Broad Institute Genome Sequencing Center for Infectious Disease"/>
            <person name="Wu L."/>
            <person name="Ma J."/>
        </authorList>
    </citation>
    <scope>NUCLEOTIDE SEQUENCE [LARGE SCALE GENOMIC DNA]</scope>
    <source>
        <strain evidence="3">CGMCC 1.15439</strain>
    </source>
</reference>
<evidence type="ECO:0000313" key="2">
    <source>
        <dbReference type="EMBL" id="GGA51030.1"/>
    </source>
</evidence>
<feature type="transmembrane region" description="Helical" evidence="1">
    <location>
        <begin position="58"/>
        <end position="77"/>
    </location>
</feature>
<name>A0ABQ1GW20_9GAMM</name>
<keyword evidence="1" id="KW-0812">Transmembrane</keyword>
<feature type="transmembrane region" description="Helical" evidence="1">
    <location>
        <begin position="31"/>
        <end position="52"/>
    </location>
</feature>
<feature type="transmembrane region" description="Helical" evidence="1">
    <location>
        <begin position="6"/>
        <end position="24"/>
    </location>
</feature>
<organism evidence="2 3">
    <name type="scientific">Dyella nitratireducens</name>
    <dbReference type="NCBI Taxonomy" id="1849580"/>
    <lineage>
        <taxon>Bacteria</taxon>
        <taxon>Pseudomonadati</taxon>
        <taxon>Pseudomonadota</taxon>
        <taxon>Gammaproteobacteria</taxon>
        <taxon>Lysobacterales</taxon>
        <taxon>Rhodanobacteraceae</taxon>
        <taxon>Dyella</taxon>
    </lineage>
</organism>
<keyword evidence="1" id="KW-1133">Transmembrane helix</keyword>
<dbReference type="Proteomes" id="UP000620046">
    <property type="component" value="Unassembled WGS sequence"/>
</dbReference>
<protein>
    <submittedName>
        <fullName evidence="2">Uncharacterized protein</fullName>
    </submittedName>
</protein>
<gene>
    <name evidence="2" type="ORF">GCM10010981_45590</name>
</gene>
<comment type="caution">
    <text evidence="2">The sequence shown here is derived from an EMBL/GenBank/DDBJ whole genome shotgun (WGS) entry which is preliminary data.</text>
</comment>